<organism evidence="1 2">
    <name type="scientific">Rattus norvegicus</name>
    <name type="common">Rat</name>
    <dbReference type="NCBI Taxonomy" id="10116"/>
    <lineage>
        <taxon>Eukaryota</taxon>
        <taxon>Metazoa</taxon>
        <taxon>Chordata</taxon>
        <taxon>Craniata</taxon>
        <taxon>Vertebrata</taxon>
        <taxon>Euteleostomi</taxon>
        <taxon>Mammalia</taxon>
        <taxon>Eutheria</taxon>
        <taxon>Euarchontoglires</taxon>
        <taxon>Glires</taxon>
        <taxon>Rodentia</taxon>
        <taxon>Myomorpha</taxon>
        <taxon>Muroidea</taxon>
        <taxon>Muridae</taxon>
        <taxon>Murinae</taxon>
        <taxon>Rattus</taxon>
    </lineage>
</organism>
<name>A6HV50_RAT</name>
<gene>
    <name evidence="1" type="ORF">rCG_28976</name>
</gene>
<evidence type="ECO:0000313" key="2">
    <source>
        <dbReference type="Proteomes" id="UP000234681"/>
    </source>
</evidence>
<dbReference type="EMBL" id="CH473952">
    <property type="protein sequence ID" value="EDL81986.1"/>
    <property type="molecule type" value="Genomic_DNA"/>
</dbReference>
<proteinExistence type="predicted"/>
<dbReference type="Proteomes" id="UP000234681">
    <property type="component" value="Chromosome 2"/>
</dbReference>
<protein>
    <submittedName>
        <fullName evidence="1">RCG28976</fullName>
    </submittedName>
</protein>
<accession>A6HV50</accession>
<sequence length="100" mass="11350">MMMIMISVYLPGHLQVLLLCIRILVQNITLQEMLKAIKVLQRPGACRLLFDSSNSVPHFIPERPRTAIQKHLGAMYISSNGLWVRRVSQPSTLCTVTFLT</sequence>
<dbReference type="AlphaFoldDB" id="A6HV50"/>
<evidence type="ECO:0000313" key="1">
    <source>
        <dbReference type="EMBL" id="EDL81986.1"/>
    </source>
</evidence>
<reference evidence="2" key="1">
    <citation type="submission" date="2005-09" db="EMBL/GenBank/DDBJ databases">
        <authorList>
            <person name="Mural R.J."/>
            <person name="Li P.W."/>
            <person name="Adams M.D."/>
            <person name="Amanatides P.G."/>
            <person name="Baden-Tillson H."/>
            <person name="Barnstead M."/>
            <person name="Chin S.H."/>
            <person name="Dew I."/>
            <person name="Evans C.A."/>
            <person name="Ferriera S."/>
            <person name="Flanigan M."/>
            <person name="Fosler C."/>
            <person name="Glodek A."/>
            <person name="Gu Z."/>
            <person name="Holt R.A."/>
            <person name="Jennings D."/>
            <person name="Kraft C.L."/>
            <person name="Lu F."/>
            <person name="Nguyen T."/>
            <person name="Nusskern D.R."/>
            <person name="Pfannkoch C.M."/>
            <person name="Sitter C."/>
            <person name="Sutton G.G."/>
            <person name="Venter J.C."/>
            <person name="Wang Z."/>
            <person name="Woodage T."/>
            <person name="Zheng X.H."/>
            <person name="Zhong F."/>
        </authorList>
    </citation>
    <scope>NUCLEOTIDE SEQUENCE [LARGE SCALE GENOMIC DNA]</scope>
    <source>
        <strain>BN</strain>
        <strain evidence="2">Sprague-Dawley</strain>
    </source>
</reference>